<evidence type="ECO:0000259" key="3">
    <source>
        <dbReference type="Pfam" id="PF02668"/>
    </source>
</evidence>
<feature type="domain" description="TauD/TfdA-like" evidence="3">
    <location>
        <begin position="13"/>
        <end position="174"/>
    </location>
</feature>
<evidence type="ECO:0000313" key="4">
    <source>
        <dbReference type="EMBL" id="RDW58728.1"/>
    </source>
</evidence>
<evidence type="ECO:0000256" key="1">
    <source>
        <dbReference type="ARBA" id="ARBA00023002"/>
    </source>
</evidence>
<dbReference type="PANTHER" id="PTHR10696">
    <property type="entry name" value="GAMMA-BUTYROBETAINE HYDROXYLASE-RELATED"/>
    <property type="match status" value="1"/>
</dbReference>
<sequence length="195" mass="21981">MATLQSNGSSSIDLSLHVENAYFGFRPDFLLLYCLRQDAKQEARTSVVDIRCALAKLDPHEVAELQKPVFMVPSPPSHHGAMGGERWSDPRPVFGDLRVDPNFICHFPGMKALEPMAQRALDRFEEVVLQRDIVRHIAVQPGGMLLLNNRKVAHGRSSFEARYDGSDRWLQRVYVTRKRSSYSGEDAAGVVFPML</sequence>
<comment type="caution">
    <text evidence="4">The sequence shown here is derived from an EMBL/GenBank/DDBJ whole genome shotgun (WGS) entry which is preliminary data.</text>
</comment>
<dbReference type="InterPro" id="IPR003819">
    <property type="entry name" value="TauD/TfdA-like"/>
</dbReference>
<evidence type="ECO:0000313" key="5">
    <source>
        <dbReference type="Proteomes" id="UP000256645"/>
    </source>
</evidence>
<name>A0A3D8QAT7_9HELO</name>
<keyword evidence="5" id="KW-1185">Reference proteome</keyword>
<dbReference type="InterPro" id="IPR042098">
    <property type="entry name" value="TauD-like_sf"/>
</dbReference>
<dbReference type="OrthoDB" id="406634at2759"/>
<gene>
    <name evidence="4" type="ORF">BP6252_13204</name>
</gene>
<reference evidence="4 5" key="1">
    <citation type="journal article" date="2018" name="IMA Fungus">
        <title>IMA Genome-F 9: Draft genome sequence of Annulohypoxylon stygium, Aspergillus mulundensis, Berkeleyomyces basicola (syn. Thielaviopsis basicola), Ceratocystis smalleyi, two Cercospora beticola strains, Coleophoma cylindrospora, Fusarium fracticaudum, Phialophora cf. hyalina, and Morchella septimelata.</title>
        <authorList>
            <person name="Wingfield B.D."/>
            <person name="Bills G.F."/>
            <person name="Dong Y."/>
            <person name="Huang W."/>
            <person name="Nel W.J."/>
            <person name="Swalarsk-Parry B.S."/>
            <person name="Vaghefi N."/>
            <person name="Wilken P.M."/>
            <person name="An Z."/>
            <person name="de Beer Z.W."/>
            <person name="De Vos L."/>
            <person name="Chen L."/>
            <person name="Duong T.A."/>
            <person name="Gao Y."/>
            <person name="Hammerbacher A."/>
            <person name="Kikkert J.R."/>
            <person name="Li Y."/>
            <person name="Li H."/>
            <person name="Li K."/>
            <person name="Li Q."/>
            <person name="Liu X."/>
            <person name="Ma X."/>
            <person name="Naidoo K."/>
            <person name="Pethybridge S.J."/>
            <person name="Sun J."/>
            <person name="Steenkamp E.T."/>
            <person name="van der Nest M.A."/>
            <person name="van Wyk S."/>
            <person name="Wingfield M.J."/>
            <person name="Xiong C."/>
            <person name="Yue Q."/>
            <person name="Zhang X."/>
        </authorList>
    </citation>
    <scope>NUCLEOTIDE SEQUENCE [LARGE SCALE GENOMIC DNA]</scope>
    <source>
        <strain evidence="4 5">BP6252</strain>
    </source>
</reference>
<keyword evidence="2" id="KW-0045">Antibiotic biosynthesis</keyword>
<dbReference type="PANTHER" id="PTHR10696:SF56">
    <property type="entry name" value="TAUD_TFDA-LIKE DOMAIN-CONTAINING PROTEIN"/>
    <property type="match status" value="1"/>
</dbReference>
<dbReference type="GO" id="GO:0017000">
    <property type="term" value="P:antibiotic biosynthetic process"/>
    <property type="evidence" value="ECO:0007669"/>
    <property type="project" value="UniProtKB-KW"/>
</dbReference>
<dbReference type="Proteomes" id="UP000256645">
    <property type="component" value="Unassembled WGS sequence"/>
</dbReference>
<proteinExistence type="predicted"/>
<dbReference type="Gene3D" id="3.60.130.10">
    <property type="entry name" value="Clavaminate synthase-like"/>
    <property type="match status" value="1"/>
</dbReference>
<keyword evidence="1" id="KW-0560">Oxidoreductase</keyword>
<dbReference type="SUPFAM" id="SSF51197">
    <property type="entry name" value="Clavaminate synthase-like"/>
    <property type="match status" value="1"/>
</dbReference>
<dbReference type="GO" id="GO:0016491">
    <property type="term" value="F:oxidoreductase activity"/>
    <property type="evidence" value="ECO:0007669"/>
    <property type="project" value="UniProtKB-KW"/>
</dbReference>
<organism evidence="4 5">
    <name type="scientific">Coleophoma cylindrospora</name>
    <dbReference type="NCBI Taxonomy" id="1849047"/>
    <lineage>
        <taxon>Eukaryota</taxon>
        <taxon>Fungi</taxon>
        <taxon>Dikarya</taxon>
        <taxon>Ascomycota</taxon>
        <taxon>Pezizomycotina</taxon>
        <taxon>Leotiomycetes</taxon>
        <taxon>Helotiales</taxon>
        <taxon>Dermateaceae</taxon>
        <taxon>Coleophoma</taxon>
    </lineage>
</organism>
<accession>A0A3D8QAT7</accession>
<protein>
    <recommendedName>
        <fullName evidence="3">TauD/TfdA-like domain-containing protein</fullName>
    </recommendedName>
</protein>
<dbReference type="AlphaFoldDB" id="A0A3D8QAT7"/>
<dbReference type="Pfam" id="PF02668">
    <property type="entry name" value="TauD"/>
    <property type="match status" value="1"/>
</dbReference>
<dbReference type="InterPro" id="IPR050411">
    <property type="entry name" value="AlphaKG_dependent_hydroxylases"/>
</dbReference>
<evidence type="ECO:0000256" key="2">
    <source>
        <dbReference type="ARBA" id="ARBA00023194"/>
    </source>
</evidence>
<dbReference type="EMBL" id="PDLM01000017">
    <property type="protein sequence ID" value="RDW58728.1"/>
    <property type="molecule type" value="Genomic_DNA"/>
</dbReference>